<comment type="caution">
    <text evidence="2">The sequence shown here is derived from an EMBL/GenBank/DDBJ whole genome shotgun (WGS) entry which is preliminary data.</text>
</comment>
<feature type="region of interest" description="Disordered" evidence="1">
    <location>
        <begin position="1"/>
        <end position="34"/>
    </location>
</feature>
<evidence type="ECO:0000313" key="2">
    <source>
        <dbReference type="EMBL" id="KAG8179497.1"/>
    </source>
</evidence>
<sequence>MEIGYDVSEEQSRYSDDAQSQEVNNEAHTNYHPTVPPVHFYRRGEIVPGSRNRPYEKRRSSLFSVDMVIGYDVCEEKFRYTDVAQSQEINYEAHSYILPNCTTRPLRQAW</sequence>
<dbReference type="Proteomes" id="UP000827092">
    <property type="component" value="Unassembled WGS sequence"/>
</dbReference>
<gene>
    <name evidence="2" type="ORF">JTE90_027209</name>
</gene>
<feature type="compositionally biased region" description="Polar residues" evidence="1">
    <location>
        <begin position="17"/>
        <end position="32"/>
    </location>
</feature>
<keyword evidence="3" id="KW-1185">Reference proteome</keyword>
<evidence type="ECO:0000313" key="3">
    <source>
        <dbReference type="Proteomes" id="UP000827092"/>
    </source>
</evidence>
<organism evidence="2 3">
    <name type="scientific">Oedothorax gibbosus</name>
    <dbReference type="NCBI Taxonomy" id="931172"/>
    <lineage>
        <taxon>Eukaryota</taxon>
        <taxon>Metazoa</taxon>
        <taxon>Ecdysozoa</taxon>
        <taxon>Arthropoda</taxon>
        <taxon>Chelicerata</taxon>
        <taxon>Arachnida</taxon>
        <taxon>Araneae</taxon>
        <taxon>Araneomorphae</taxon>
        <taxon>Entelegynae</taxon>
        <taxon>Araneoidea</taxon>
        <taxon>Linyphiidae</taxon>
        <taxon>Erigoninae</taxon>
        <taxon>Oedothorax</taxon>
    </lineage>
</organism>
<dbReference type="EMBL" id="JAFNEN010000623">
    <property type="protein sequence ID" value="KAG8179497.1"/>
    <property type="molecule type" value="Genomic_DNA"/>
</dbReference>
<accession>A0AAV6U5A9</accession>
<name>A0AAV6U5A9_9ARAC</name>
<evidence type="ECO:0000256" key="1">
    <source>
        <dbReference type="SAM" id="MobiDB-lite"/>
    </source>
</evidence>
<reference evidence="2 3" key="1">
    <citation type="journal article" date="2022" name="Nat. Ecol. Evol.">
        <title>A masculinizing supergene underlies an exaggerated male reproductive morph in a spider.</title>
        <authorList>
            <person name="Hendrickx F."/>
            <person name="De Corte Z."/>
            <person name="Sonet G."/>
            <person name="Van Belleghem S.M."/>
            <person name="Kostlbacher S."/>
            <person name="Vangestel C."/>
        </authorList>
    </citation>
    <scope>NUCLEOTIDE SEQUENCE [LARGE SCALE GENOMIC DNA]</scope>
    <source>
        <strain evidence="2">W744_W776</strain>
    </source>
</reference>
<dbReference type="AlphaFoldDB" id="A0AAV6U5A9"/>
<proteinExistence type="predicted"/>
<protein>
    <submittedName>
        <fullName evidence="2">Uncharacterized protein</fullName>
    </submittedName>
</protein>